<dbReference type="Gene3D" id="3.40.980.10">
    <property type="entry name" value="MoaB/Mog-like domain"/>
    <property type="match status" value="2"/>
</dbReference>
<dbReference type="CDD" id="cd00887">
    <property type="entry name" value="MoeA"/>
    <property type="match status" value="1"/>
</dbReference>
<dbReference type="CTD" id="30973"/>
<dbReference type="Pfam" id="PF03453">
    <property type="entry name" value="MoeA_N"/>
    <property type="match status" value="1"/>
</dbReference>
<protein>
    <submittedName>
        <fullName evidence="16">Gephyrin</fullName>
    </submittedName>
</protein>
<dbReference type="PANTHER" id="PTHR10192">
    <property type="entry name" value="MOLYBDOPTERIN BIOSYNTHESIS PROTEIN"/>
    <property type="match status" value="1"/>
</dbReference>
<dbReference type="InterPro" id="IPR036135">
    <property type="entry name" value="MoeA_linker/N_sf"/>
</dbReference>
<dbReference type="Proteomes" id="UP000694920">
    <property type="component" value="Unplaced"/>
</dbReference>
<dbReference type="InterPro" id="IPR036688">
    <property type="entry name" value="MoeA_C_domain_IV_sf"/>
</dbReference>
<evidence type="ECO:0000256" key="11">
    <source>
        <dbReference type="ARBA" id="ARBA00023150"/>
    </source>
</evidence>
<dbReference type="GO" id="GO:0098970">
    <property type="term" value="P:postsynaptic neurotransmitter receptor diffusion trapping"/>
    <property type="evidence" value="ECO:0007669"/>
    <property type="project" value="TreeGrafter"/>
</dbReference>
<evidence type="ECO:0000256" key="4">
    <source>
        <dbReference type="ARBA" id="ARBA00008339"/>
    </source>
</evidence>
<dbReference type="InterPro" id="IPR038987">
    <property type="entry name" value="MoeA-like"/>
</dbReference>
<comment type="pathway">
    <text evidence="2 13">Cofactor biosynthesis; molybdopterin biosynthesis.</text>
</comment>
<dbReference type="GO" id="GO:0005524">
    <property type="term" value="F:ATP binding"/>
    <property type="evidence" value="ECO:0007669"/>
    <property type="project" value="UniProtKB-UniRule"/>
</dbReference>
<dbReference type="SMART" id="SM00852">
    <property type="entry name" value="MoCF_biosynth"/>
    <property type="match status" value="2"/>
</dbReference>
<dbReference type="NCBIfam" id="TIGR00177">
    <property type="entry name" value="molyb_syn"/>
    <property type="match status" value="2"/>
</dbReference>
<name>A0AAJ7FEJ9_CEPCN</name>
<organism evidence="15 16">
    <name type="scientific">Cephus cinctus</name>
    <name type="common">Wheat stem sawfly</name>
    <dbReference type="NCBI Taxonomy" id="211228"/>
    <lineage>
        <taxon>Eukaryota</taxon>
        <taxon>Metazoa</taxon>
        <taxon>Ecdysozoa</taxon>
        <taxon>Arthropoda</taxon>
        <taxon>Hexapoda</taxon>
        <taxon>Insecta</taxon>
        <taxon>Pterygota</taxon>
        <taxon>Neoptera</taxon>
        <taxon>Endopterygota</taxon>
        <taxon>Hymenoptera</taxon>
        <taxon>Cephoidea</taxon>
        <taxon>Cephidae</taxon>
        <taxon>Cephus</taxon>
    </lineage>
</organism>
<evidence type="ECO:0000256" key="7">
    <source>
        <dbReference type="ARBA" id="ARBA00022723"/>
    </source>
</evidence>
<gene>
    <name evidence="16" type="primary">LOC107264303</name>
</gene>
<dbReference type="FunFam" id="2.170.190.11:FF:000001">
    <property type="entry name" value="Molybdopterin molybdenumtransferase"/>
    <property type="match status" value="1"/>
</dbReference>
<dbReference type="GO" id="GO:0061598">
    <property type="term" value="F:molybdopterin adenylyltransferase activity"/>
    <property type="evidence" value="ECO:0007669"/>
    <property type="project" value="UniProtKB-UniRule"/>
</dbReference>
<evidence type="ECO:0000259" key="14">
    <source>
        <dbReference type="SMART" id="SM00852"/>
    </source>
</evidence>
<evidence type="ECO:0000313" key="15">
    <source>
        <dbReference type="Proteomes" id="UP000694920"/>
    </source>
</evidence>
<dbReference type="PANTHER" id="PTHR10192:SF5">
    <property type="entry name" value="GEPHYRIN"/>
    <property type="match status" value="1"/>
</dbReference>
<dbReference type="AlphaFoldDB" id="A0AAJ7FEJ9"/>
<dbReference type="GO" id="GO:0006777">
    <property type="term" value="P:Mo-molybdopterin cofactor biosynthetic process"/>
    <property type="evidence" value="ECO:0007669"/>
    <property type="project" value="UniProtKB-UniRule"/>
</dbReference>
<dbReference type="Pfam" id="PF00994">
    <property type="entry name" value="MoCF_biosynth"/>
    <property type="match status" value="2"/>
</dbReference>
<evidence type="ECO:0000313" key="16">
    <source>
        <dbReference type="RefSeq" id="XP_015587907.2"/>
    </source>
</evidence>
<dbReference type="GO" id="GO:0099634">
    <property type="term" value="C:postsynaptic specialization membrane"/>
    <property type="evidence" value="ECO:0007669"/>
    <property type="project" value="GOC"/>
</dbReference>
<evidence type="ECO:0000256" key="1">
    <source>
        <dbReference type="ARBA" id="ARBA00001946"/>
    </source>
</evidence>
<dbReference type="Pfam" id="PF03454">
    <property type="entry name" value="MoeA_C"/>
    <property type="match status" value="1"/>
</dbReference>
<evidence type="ECO:0000256" key="10">
    <source>
        <dbReference type="ARBA" id="ARBA00022842"/>
    </source>
</evidence>
<keyword evidence="8" id="KW-0547">Nucleotide-binding</keyword>
<dbReference type="GeneID" id="107264303"/>
<dbReference type="GO" id="GO:0097112">
    <property type="term" value="P:gamma-aminobutyric acid receptor clustering"/>
    <property type="evidence" value="ECO:0007669"/>
    <property type="project" value="TreeGrafter"/>
</dbReference>
<evidence type="ECO:0000256" key="3">
    <source>
        <dbReference type="ARBA" id="ARBA00007589"/>
    </source>
</evidence>
<dbReference type="InterPro" id="IPR005111">
    <property type="entry name" value="MoeA_C_domain_IV"/>
</dbReference>
<keyword evidence="9" id="KW-0067">ATP-binding</keyword>
<dbReference type="GO" id="GO:0007529">
    <property type="term" value="P:establishment of synaptic specificity at neuromuscular junction"/>
    <property type="evidence" value="ECO:0007669"/>
    <property type="project" value="TreeGrafter"/>
</dbReference>
<dbReference type="PROSITE" id="PS01079">
    <property type="entry name" value="MOCF_BIOSYNTHESIS_2"/>
    <property type="match status" value="1"/>
</dbReference>
<keyword evidence="12" id="KW-0511">Multifunctional enzyme</keyword>
<dbReference type="Gene3D" id="2.170.190.11">
    <property type="entry name" value="Molybdopterin biosynthesis moea protein, domain 3"/>
    <property type="match status" value="1"/>
</dbReference>
<dbReference type="FunFam" id="3.40.980.10:FF:000002">
    <property type="entry name" value="Molybdopterin molybdenumtransferase"/>
    <property type="match status" value="1"/>
</dbReference>
<evidence type="ECO:0000256" key="5">
    <source>
        <dbReference type="ARBA" id="ARBA00022505"/>
    </source>
</evidence>
<dbReference type="PROSITE" id="PS01078">
    <property type="entry name" value="MOCF_BIOSYNTHESIS_1"/>
    <property type="match status" value="1"/>
</dbReference>
<dbReference type="InterPro" id="IPR008284">
    <property type="entry name" value="MoCF_biosynth_CS"/>
</dbReference>
<dbReference type="FunFam" id="3.40.980.10:FF:000001">
    <property type="entry name" value="Molybdopterin molybdenumtransferase"/>
    <property type="match status" value="1"/>
</dbReference>
<dbReference type="GO" id="GO:0072579">
    <property type="term" value="P:glycine receptor clustering"/>
    <property type="evidence" value="ECO:0007669"/>
    <property type="project" value="TreeGrafter"/>
</dbReference>
<keyword evidence="11 13" id="KW-0501">Molybdenum cofactor biosynthesis</keyword>
<comment type="catalytic activity">
    <reaction evidence="13">
        <text>adenylyl-molybdopterin + molybdate = Mo-molybdopterin + AMP + H(+)</text>
        <dbReference type="Rhea" id="RHEA:35047"/>
        <dbReference type="ChEBI" id="CHEBI:15378"/>
        <dbReference type="ChEBI" id="CHEBI:36264"/>
        <dbReference type="ChEBI" id="CHEBI:62727"/>
        <dbReference type="ChEBI" id="CHEBI:71302"/>
        <dbReference type="ChEBI" id="CHEBI:456215"/>
    </reaction>
</comment>
<comment type="function">
    <text evidence="13">Catalyzes two steps in the biosynthesis of the molybdenum cofactor. In the first step, molybdopterin is adenylated. Subsequently, molybdate is inserted into adenylated molybdopterin and AMP is released.</text>
</comment>
<dbReference type="SUPFAM" id="SSF63867">
    <property type="entry name" value="MoeA C-terminal domain-like"/>
    <property type="match status" value="1"/>
</dbReference>
<keyword evidence="10 13" id="KW-0460">Magnesium</keyword>
<evidence type="ECO:0000256" key="13">
    <source>
        <dbReference type="RuleBase" id="RU365090"/>
    </source>
</evidence>
<dbReference type="InterPro" id="IPR036425">
    <property type="entry name" value="MoaB/Mog-like_dom_sf"/>
</dbReference>
<dbReference type="CDD" id="cd00886">
    <property type="entry name" value="MogA_MoaB"/>
    <property type="match status" value="1"/>
</dbReference>
<accession>A0AAJ7FEJ9</accession>
<feature type="domain" description="MoaB/Mog" evidence="14">
    <location>
        <begin position="404"/>
        <end position="547"/>
    </location>
</feature>
<comment type="similarity">
    <text evidence="13">Belongs to the MoeA family.</text>
</comment>
<keyword evidence="6 13" id="KW-0808">Transferase</keyword>
<dbReference type="GO" id="GO:0046872">
    <property type="term" value="F:metal ion binding"/>
    <property type="evidence" value="ECO:0007669"/>
    <property type="project" value="UniProtKB-UniRule"/>
</dbReference>
<dbReference type="GO" id="GO:0030425">
    <property type="term" value="C:dendrite"/>
    <property type="evidence" value="ECO:0007669"/>
    <property type="project" value="TreeGrafter"/>
</dbReference>
<keyword evidence="15" id="KW-1185">Reference proteome</keyword>
<evidence type="ECO:0000256" key="2">
    <source>
        <dbReference type="ARBA" id="ARBA00005046"/>
    </source>
</evidence>
<dbReference type="SUPFAM" id="SSF53218">
    <property type="entry name" value="Molybdenum cofactor biosynthesis proteins"/>
    <property type="match status" value="2"/>
</dbReference>
<dbReference type="SUPFAM" id="SSF63882">
    <property type="entry name" value="MoeA N-terminal region -like"/>
    <property type="match status" value="1"/>
</dbReference>
<dbReference type="GO" id="GO:0005829">
    <property type="term" value="C:cytosol"/>
    <property type="evidence" value="ECO:0007669"/>
    <property type="project" value="TreeGrafter"/>
</dbReference>
<dbReference type="KEGG" id="ccin:107264303"/>
<dbReference type="Gene3D" id="3.90.105.10">
    <property type="entry name" value="Molybdopterin biosynthesis moea protein, domain 2"/>
    <property type="match status" value="1"/>
</dbReference>
<comment type="catalytic activity">
    <reaction evidence="13">
        <text>molybdopterin + ATP + H(+) = adenylyl-molybdopterin + diphosphate</text>
        <dbReference type="Rhea" id="RHEA:31331"/>
        <dbReference type="ChEBI" id="CHEBI:15378"/>
        <dbReference type="ChEBI" id="CHEBI:30616"/>
        <dbReference type="ChEBI" id="CHEBI:33019"/>
        <dbReference type="ChEBI" id="CHEBI:58698"/>
        <dbReference type="ChEBI" id="CHEBI:62727"/>
    </reaction>
</comment>
<keyword evidence="5 13" id="KW-0500">Molybdenum</keyword>
<comment type="similarity">
    <text evidence="4">In the C-terminal section; belongs to the MoeA family.</text>
</comment>
<dbReference type="InterPro" id="IPR001453">
    <property type="entry name" value="MoaB/Mog_dom"/>
</dbReference>
<dbReference type="GO" id="GO:0061599">
    <property type="term" value="F:molybdopterin molybdotransferase activity"/>
    <property type="evidence" value="ECO:0007669"/>
    <property type="project" value="UniProtKB-UniRule"/>
</dbReference>
<feature type="domain" description="MoaB/Mog" evidence="14">
    <location>
        <begin position="21"/>
        <end position="173"/>
    </location>
</feature>
<evidence type="ECO:0000256" key="9">
    <source>
        <dbReference type="ARBA" id="ARBA00022840"/>
    </source>
</evidence>
<keyword evidence="7 13" id="KW-0479">Metal-binding</keyword>
<comment type="similarity">
    <text evidence="3">In the N-terminal section; belongs to the MoaB/Mog family.</text>
</comment>
<evidence type="ECO:0000256" key="8">
    <source>
        <dbReference type="ARBA" id="ARBA00022741"/>
    </source>
</evidence>
<sequence length="665" mass="72068">MFNICLKRDRTAADMAPITFGILTISDSCAAGSGDNKSGPELEKLVTDVQTETGKILKGQIACINVVPDEEFQIIETLARWSDVIKVNVILTTGGTGFAPRDVTPEATKSVIQKEAPAISLAMFMASSKITPMAMLSRAVCGIRGKTLIINLPGSPKAVKECLEAIAKVIPHAVDLILENKAKVTKTHEKVQGTCTHHSSSAIPDVSQIRLSDIAGRLRESPYPMLSMDVADEIINKIAKIGEDEIINVWDAYGRVLTTDTYSYCNLPPFRASIKDGYAVIASDGKGRRRVLSGVQAGQTPTTQLVPGACIRVNTGAPVPEGTTAVVQVEDTILIERREDGEEEKEIEILVEPQYGQDIRPIGSDIRKGSLILKAYTRIGAVEMGILAACGCTKVRVTKLPSVGVLSTGNELQQAGEPAKPGHVYDSNKITLMMLLKENGYDPKDIGIATDDEGVMINAIKEAFENVDVLVTSGSVSMGDRDMLKPILEQIFKAKIHFGRVNMKPGKPTTFATCEYRGKTKYILCLPGNPVSATVTAYLFALPLLGRLSGNYTKPVVVTAKLTSSYNLDPRPEYARAILEWSANDPIPVAYSTGNQISSKLLSCKSANALLILPGRTAERPELKEGDLIQAMLLGFNQNIRYILRLPRYFEGNETQYGGQIIVKT</sequence>
<dbReference type="Gene3D" id="2.40.340.10">
    <property type="entry name" value="MoeA, C-terminal, domain IV"/>
    <property type="match status" value="1"/>
</dbReference>
<comment type="cofactor">
    <cofactor evidence="1 13">
        <name>Mg(2+)</name>
        <dbReference type="ChEBI" id="CHEBI:18420"/>
    </cofactor>
</comment>
<proteinExistence type="inferred from homology"/>
<evidence type="ECO:0000256" key="6">
    <source>
        <dbReference type="ARBA" id="ARBA00022679"/>
    </source>
</evidence>
<reference evidence="16" key="1">
    <citation type="submission" date="2025-08" db="UniProtKB">
        <authorList>
            <consortium name="RefSeq"/>
        </authorList>
    </citation>
    <scope>IDENTIFICATION</scope>
</reference>
<dbReference type="RefSeq" id="XP_015587907.2">
    <property type="nucleotide sequence ID" value="XM_015732421.2"/>
</dbReference>
<evidence type="ECO:0000256" key="12">
    <source>
        <dbReference type="ARBA" id="ARBA00023268"/>
    </source>
</evidence>
<dbReference type="InterPro" id="IPR005110">
    <property type="entry name" value="MoeA_linker/N"/>
</dbReference>